<evidence type="ECO:0000313" key="3">
    <source>
        <dbReference type="EMBL" id="MFB5191398.1"/>
    </source>
</evidence>
<feature type="domain" description="SHOCT" evidence="2">
    <location>
        <begin position="43"/>
        <end position="69"/>
    </location>
</feature>
<dbReference type="InterPro" id="IPR018649">
    <property type="entry name" value="SHOCT"/>
</dbReference>
<evidence type="ECO:0000313" key="4">
    <source>
        <dbReference type="Proteomes" id="UP001579974"/>
    </source>
</evidence>
<proteinExistence type="predicted"/>
<evidence type="ECO:0000259" key="2">
    <source>
        <dbReference type="Pfam" id="PF09851"/>
    </source>
</evidence>
<gene>
    <name evidence="3" type="ORF">KKP3000_000171</name>
</gene>
<dbReference type="Pfam" id="PF09851">
    <property type="entry name" value="SHOCT"/>
    <property type="match status" value="1"/>
</dbReference>
<keyword evidence="1" id="KW-1133">Transmembrane helix</keyword>
<organism evidence="3 4">
    <name type="scientific">Alicyclobacillus fastidiosus</name>
    <dbReference type="NCBI Taxonomy" id="392011"/>
    <lineage>
        <taxon>Bacteria</taxon>
        <taxon>Bacillati</taxon>
        <taxon>Bacillota</taxon>
        <taxon>Bacilli</taxon>
        <taxon>Bacillales</taxon>
        <taxon>Alicyclobacillaceae</taxon>
        <taxon>Alicyclobacillus</taxon>
    </lineage>
</organism>
<keyword evidence="1" id="KW-0812">Transmembrane</keyword>
<comment type="caution">
    <text evidence="3">The sequence shown here is derived from an EMBL/GenBank/DDBJ whole genome shotgun (WGS) entry which is preliminary data.</text>
</comment>
<keyword evidence="4" id="KW-1185">Reference proteome</keyword>
<sequence length="71" mass="8461">MWWGHGFGCFGFFIFLAIFICFIVTRVCMFRRYGGCGRRWMDDAEAILRRRLASGEIDEAEYQKLRDALKR</sequence>
<accession>A0ABV5AGK3</accession>
<dbReference type="EMBL" id="JBDXSU010000011">
    <property type="protein sequence ID" value="MFB5191398.1"/>
    <property type="molecule type" value="Genomic_DNA"/>
</dbReference>
<reference evidence="3 4" key="1">
    <citation type="journal article" date="2024" name="Int. J. Mol. Sci.">
        <title>Exploration of Alicyclobacillus spp. Genome in Search of Antibiotic Resistance.</title>
        <authorList>
            <person name="Bucka-Kolendo J."/>
            <person name="Kiousi D.E."/>
            <person name="Dekowska A."/>
            <person name="Mikolajczuk-Szczyrba A."/>
            <person name="Karadedos D.M."/>
            <person name="Michael P."/>
            <person name="Galanis A."/>
            <person name="Sokolowska B."/>
        </authorList>
    </citation>
    <scope>NUCLEOTIDE SEQUENCE [LARGE SCALE GENOMIC DNA]</scope>
    <source>
        <strain evidence="3 4">KKP 3000</strain>
    </source>
</reference>
<feature type="transmembrane region" description="Helical" evidence="1">
    <location>
        <begin position="12"/>
        <end position="29"/>
    </location>
</feature>
<dbReference type="Proteomes" id="UP001579974">
    <property type="component" value="Unassembled WGS sequence"/>
</dbReference>
<keyword evidence="1" id="KW-0472">Membrane</keyword>
<name>A0ABV5AGK3_9BACL</name>
<dbReference type="RefSeq" id="WP_275472954.1">
    <property type="nucleotide sequence ID" value="NZ_CP162940.1"/>
</dbReference>
<evidence type="ECO:0000256" key="1">
    <source>
        <dbReference type="SAM" id="Phobius"/>
    </source>
</evidence>
<protein>
    <submittedName>
        <fullName evidence="3">SHOCT domain-containing protein</fullName>
    </submittedName>
</protein>